<evidence type="ECO:0000313" key="2">
    <source>
        <dbReference type="Proteomes" id="UP001480595"/>
    </source>
</evidence>
<dbReference type="EMBL" id="JAQQWL010000010">
    <property type="protein sequence ID" value="KAK8054681.1"/>
    <property type="molecule type" value="Genomic_DNA"/>
</dbReference>
<comment type="caution">
    <text evidence="1">The sequence shown here is derived from an EMBL/GenBank/DDBJ whole genome shotgun (WGS) entry which is preliminary data.</text>
</comment>
<reference evidence="1 2" key="1">
    <citation type="submission" date="2023-01" db="EMBL/GenBank/DDBJ databases">
        <title>Analysis of 21 Apiospora genomes using comparative genomics revels a genus with tremendous synthesis potential of carbohydrate active enzymes and secondary metabolites.</title>
        <authorList>
            <person name="Sorensen T."/>
        </authorList>
    </citation>
    <scope>NUCLEOTIDE SEQUENCE [LARGE SCALE GENOMIC DNA]</scope>
    <source>
        <strain evidence="1 2">CBS 135458</strain>
    </source>
</reference>
<keyword evidence="2" id="KW-1185">Reference proteome</keyword>
<dbReference type="Proteomes" id="UP001480595">
    <property type="component" value="Unassembled WGS sequence"/>
</dbReference>
<accession>A0ABR1U944</accession>
<dbReference type="RefSeq" id="XP_066713327.1">
    <property type="nucleotide sequence ID" value="XM_066861157.1"/>
</dbReference>
<evidence type="ECO:0000313" key="1">
    <source>
        <dbReference type="EMBL" id="KAK8054681.1"/>
    </source>
</evidence>
<proteinExistence type="predicted"/>
<dbReference type="GeneID" id="92094220"/>
<sequence length="99" mass="11403">MTIIAVMNVNGGWDKHTHKVRHIKQAYGFAGGTRRTAIIINMCFNNQTYYNCIEKHLRSSEASLCAAPYQCRCWRRHDPDRLKRLHSLETSAPELCPIS</sequence>
<gene>
    <name evidence="1" type="ORF">PG994_009748</name>
</gene>
<organism evidence="1 2">
    <name type="scientific">Apiospora phragmitis</name>
    <dbReference type="NCBI Taxonomy" id="2905665"/>
    <lineage>
        <taxon>Eukaryota</taxon>
        <taxon>Fungi</taxon>
        <taxon>Dikarya</taxon>
        <taxon>Ascomycota</taxon>
        <taxon>Pezizomycotina</taxon>
        <taxon>Sordariomycetes</taxon>
        <taxon>Xylariomycetidae</taxon>
        <taxon>Amphisphaeriales</taxon>
        <taxon>Apiosporaceae</taxon>
        <taxon>Apiospora</taxon>
    </lineage>
</organism>
<protein>
    <submittedName>
        <fullName evidence="1">Uncharacterized protein</fullName>
    </submittedName>
</protein>
<name>A0ABR1U944_9PEZI</name>